<dbReference type="RefSeq" id="WP_345025949.1">
    <property type="nucleotide sequence ID" value="NZ_BAABEY010000001.1"/>
</dbReference>
<keyword evidence="2" id="KW-1185">Reference proteome</keyword>
<organism evidence="1 2">
    <name type="scientific">Ravibacter arvi</name>
    <dbReference type="NCBI Taxonomy" id="2051041"/>
    <lineage>
        <taxon>Bacteria</taxon>
        <taxon>Pseudomonadati</taxon>
        <taxon>Bacteroidota</taxon>
        <taxon>Cytophagia</taxon>
        <taxon>Cytophagales</taxon>
        <taxon>Spirosomataceae</taxon>
        <taxon>Ravibacter</taxon>
    </lineage>
</organism>
<dbReference type="Proteomes" id="UP001501508">
    <property type="component" value="Unassembled WGS sequence"/>
</dbReference>
<sequence>MRYSSVLLFFFLYGCNKVNVPNDTAAQLSGRYNVKTYVVNGDTLLGDGIDKFGYSAFYIEVGRKSADSLIVTIQTKREEAPAGATFFRTAGFKSREDTYVLSYPNWEMQDYESEISGQIFQEKTTLPMSYLVLPPNYIPKSPANPNLNGVVIVAGKQSN</sequence>
<reference evidence="2" key="1">
    <citation type="journal article" date="2019" name="Int. J. Syst. Evol. Microbiol.">
        <title>The Global Catalogue of Microorganisms (GCM) 10K type strain sequencing project: providing services to taxonomists for standard genome sequencing and annotation.</title>
        <authorList>
            <consortium name="The Broad Institute Genomics Platform"/>
            <consortium name="The Broad Institute Genome Sequencing Center for Infectious Disease"/>
            <person name="Wu L."/>
            <person name="Ma J."/>
        </authorList>
    </citation>
    <scope>NUCLEOTIDE SEQUENCE [LARGE SCALE GENOMIC DNA]</scope>
    <source>
        <strain evidence="2">JCM 31920</strain>
    </source>
</reference>
<evidence type="ECO:0000313" key="1">
    <source>
        <dbReference type="EMBL" id="GAA4430687.1"/>
    </source>
</evidence>
<evidence type="ECO:0000313" key="2">
    <source>
        <dbReference type="Proteomes" id="UP001501508"/>
    </source>
</evidence>
<dbReference type="EMBL" id="BAABEY010000001">
    <property type="protein sequence ID" value="GAA4430687.1"/>
    <property type="molecule type" value="Genomic_DNA"/>
</dbReference>
<name>A0ABP8LJ39_9BACT</name>
<comment type="caution">
    <text evidence="1">The sequence shown here is derived from an EMBL/GenBank/DDBJ whole genome shotgun (WGS) entry which is preliminary data.</text>
</comment>
<proteinExistence type="predicted"/>
<protein>
    <submittedName>
        <fullName evidence="1">Uncharacterized protein</fullName>
    </submittedName>
</protein>
<gene>
    <name evidence="1" type="ORF">GCM10023091_00260</name>
</gene>
<accession>A0ABP8LJ39</accession>
<dbReference type="PROSITE" id="PS51257">
    <property type="entry name" value="PROKAR_LIPOPROTEIN"/>
    <property type="match status" value="1"/>
</dbReference>